<keyword evidence="3" id="KW-1185">Reference proteome</keyword>
<dbReference type="InterPro" id="IPR040826">
    <property type="entry name" value="HEPN_LA2681"/>
</dbReference>
<sequence length="520" mass="61823">MENFVNPFPKLCEDYAQRFDAASDNRDIQAIKKLLIETENFLKNHSDVKYAPLYYCVGTSYGNLRTYGYSVKSDNTELSTEEKDLSLERELFCFRRCFELLEDSELIKEEYEPYVLGLKLQLYTNYANALEACGRKAAAMKFYRKVLEMNSKFGMAEGNIGRALQHYSALVHDSGHVAYLHHFAYNYLKDSLSKPDVHESAKRYFKWCMNTYTHEIIETFLEKKLEIAEYSLGEKTEETYRRWCLRHHLFLNPLNDLPQELSCFATDSLHLPDMITPIEQIEPPMYFAMFNQLKQEYVYARYLCYEAFCEREEPHFADKETHLINLYDYPQYSIRIEGLKTAFRQLYSIFDKAAFFVNDYWDIGIHERDINYRTIWLSGYGVGKKHYEYKNKLMPDENIALKSMFWIHNEFNKRFGDADNPYAKNIQVLRNALEHKFVKVHNGILYDGKQGETEIGIDSFYHITEDKLLQYTLELLEIVREWLIDLTMAVHIEEMKRRDGETEEKSYPVFLMEFDDEWKV</sequence>
<proteinExistence type="predicted"/>
<dbReference type="Proteomes" id="UP001154420">
    <property type="component" value="Unassembled WGS sequence"/>
</dbReference>
<dbReference type="RefSeq" id="WP_160561536.1">
    <property type="nucleotide sequence ID" value="NZ_QZDT01000041.1"/>
</dbReference>
<name>A0A9X5GTT0_9FIRM</name>
<comment type="caution">
    <text evidence="2">The sequence shown here is derived from an EMBL/GenBank/DDBJ whole genome shotgun (WGS) entry which is preliminary data.</text>
</comment>
<evidence type="ECO:0000313" key="3">
    <source>
        <dbReference type="Proteomes" id="UP001154420"/>
    </source>
</evidence>
<dbReference type="SUPFAM" id="SSF48452">
    <property type="entry name" value="TPR-like"/>
    <property type="match status" value="1"/>
</dbReference>
<feature type="domain" description="LA2681-like HEPN" evidence="1">
    <location>
        <begin position="282"/>
        <end position="493"/>
    </location>
</feature>
<reference evidence="2" key="1">
    <citation type="submission" date="2018-09" db="EMBL/GenBank/DDBJ databases">
        <title>Murine metabolic-syndrome-specific gut microbial biobank.</title>
        <authorList>
            <person name="Liu C."/>
        </authorList>
    </citation>
    <scope>NUCLEOTIDE SEQUENCE</scope>
    <source>
        <strain evidence="2">D42-62</strain>
    </source>
</reference>
<dbReference type="OrthoDB" id="108555at2"/>
<dbReference type="InterPro" id="IPR011990">
    <property type="entry name" value="TPR-like_helical_dom_sf"/>
</dbReference>
<protein>
    <recommendedName>
        <fullName evidence="1">LA2681-like HEPN domain-containing protein</fullName>
    </recommendedName>
</protein>
<dbReference type="EMBL" id="QZDT01000041">
    <property type="protein sequence ID" value="NBJ94509.1"/>
    <property type="molecule type" value="Genomic_DNA"/>
</dbReference>
<evidence type="ECO:0000313" key="2">
    <source>
        <dbReference type="EMBL" id="NBJ94509.1"/>
    </source>
</evidence>
<gene>
    <name evidence="2" type="ORF">D5281_18475</name>
</gene>
<dbReference type="Gene3D" id="1.25.40.10">
    <property type="entry name" value="Tetratricopeptide repeat domain"/>
    <property type="match status" value="1"/>
</dbReference>
<evidence type="ECO:0000259" key="1">
    <source>
        <dbReference type="Pfam" id="PF18733"/>
    </source>
</evidence>
<dbReference type="Pfam" id="PF18733">
    <property type="entry name" value="HEPN_LA2681"/>
    <property type="match status" value="1"/>
</dbReference>
<organism evidence="2 3">
    <name type="scientific">Parablautia muri</name>
    <dbReference type="NCBI Taxonomy" id="2320879"/>
    <lineage>
        <taxon>Bacteria</taxon>
        <taxon>Bacillati</taxon>
        <taxon>Bacillota</taxon>
        <taxon>Clostridia</taxon>
        <taxon>Lachnospirales</taxon>
        <taxon>Lachnospiraceae</taxon>
        <taxon>Parablautia</taxon>
    </lineage>
</organism>
<dbReference type="AlphaFoldDB" id="A0A9X5GTT0"/>
<accession>A0A9X5GTT0</accession>